<dbReference type="SUPFAM" id="SSF51735">
    <property type="entry name" value="NAD(P)-binding Rossmann-fold domains"/>
    <property type="match status" value="1"/>
</dbReference>
<accession>A0A381P5J5</accession>
<reference evidence="4" key="1">
    <citation type="submission" date="2018-05" db="EMBL/GenBank/DDBJ databases">
        <authorList>
            <person name="Lanie J.A."/>
            <person name="Ng W.-L."/>
            <person name="Kazmierczak K.M."/>
            <person name="Andrzejewski T.M."/>
            <person name="Davidsen T.M."/>
            <person name="Wayne K.J."/>
            <person name="Tettelin H."/>
            <person name="Glass J.I."/>
            <person name="Rusch D."/>
            <person name="Podicherti R."/>
            <person name="Tsui H.-C.T."/>
            <person name="Winkler M.E."/>
        </authorList>
    </citation>
    <scope>NUCLEOTIDE SEQUENCE</scope>
</reference>
<feature type="domain" description="3-beta hydroxysteroid dehydrogenase/isomerase" evidence="3">
    <location>
        <begin position="4"/>
        <end position="247"/>
    </location>
</feature>
<dbReference type="Gene3D" id="3.40.50.720">
    <property type="entry name" value="NAD(P)-binding Rossmann-like Domain"/>
    <property type="match status" value="1"/>
</dbReference>
<dbReference type="GO" id="GO:0006694">
    <property type="term" value="P:steroid biosynthetic process"/>
    <property type="evidence" value="ECO:0007669"/>
    <property type="project" value="InterPro"/>
</dbReference>
<organism evidence="4">
    <name type="scientific">marine metagenome</name>
    <dbReference type="NCBI Taxonomy" id="408172"/>
    <lineage>
        <taxon>unclassified sequences</taxon>
        <taxon>metagenomes</taxon>
        <taxon>ecological metagenomes</taxon>
    </lineage>
</organism>
<dbReference type="InterPro" id="IPR002225">
    <property type="entry name" value="3Beta_OHSteriod_DH/Estase"/>
</dbReference>
<evidence type="ECO:0000313" key="4">
    <source>
        <dbReference type="EMBL" id="SUZ60913.1"/>
    </source>
</evidence>
<evidence type="ECO:0000259" key="3">
    <source>
        <dbReference type="Pfam" id="PF01073"/>
    </source>
</evidence>
<dbReference type="Pfam" id="PF01073">
    <property type="entry name" value="3Beta_HSD"/>
    <property type="match status" value="1"/>
</dbReference>
<gene>
    <name evidence="4" type="ORF">METZ01_LOCUS13767</name>
</gene>
<dbReference type="AlphaFoldDB" id="A0A381P5J5"/>
<evidence type="ECO:0000256" key="2">
    <source>
        <dbReference type="ARBA" id="ARBA00023002"/>
    </source>
</evidence>
<protein>
    <recommendedName>
        <fullName evidence="3">3-beta hydroxysteroid dehydrogenase/isomerase domain-containing protein</fullName>
    </recommendedName>
</protein>
<dbReference type="InterPro" id="IPR036291">
    <property type="entry name" value="NAD(P)-bd_dom_sf"/>
</dbReference>
<sequence>MKVLITGGGGFLGSSLAKKLLGLGNEVTILGRQSYPKLKKMFHCIKADVRDLSSVVKALEGQQIVFHTAAIPGIWGDYKDFYETDVRGTENIIFSCHKNNVKKLIYTSSPSVVFGQKNIEGADERISYPDEYLCHYSKTKAMAEKMVMESNGRNDLATVCLRPHLIWGPGDPHLLPRIVERAKNRKLIRVGEGTNLVDMIYIDNAVDAHIKVCEKLDLNSPVAGKCYFVSDDKPILLWEWIELVLMQLRLPGITKVISFKWAFLIGIILETFHKVFCLKKEPLMTRFLATQLAKSHYFNISQAKKDFGYKPLVTNEEGTKRLVKDYFSHQED</sequence>
<comment type="similarity">
    <text evidence="1">Belongs to the 3-beta-HSD family.</text>
</comment>
<dbReference type="PANTHER" id="PTHR43245:SF51">
    <property type="entry name" value="SHORT CHAIN DEHYDROGENASE_REDUCTASE FAMILY 42E, MEMBER 2"/>
    <property type="match status" value="1"/>
</dbReference>
<name>A0A381P5J5_9ZZZZ</name>
<keyword evidence="2" id="KW-0560">Oxidoreductase</keyword>
<evidence type="ECO:0000256" key="1">
    <source>
        <dbReference type="ARBA" id="ARBA00009219"/>
    </source>
</evidence>
<dbReference type="InterPro" id="IPR050177">
    <property type="entry name" value="Lipid_A_modif_metabolic_enz"/>
</dbReference>
<dbReference type="PANTHER" id="PTHR43245">
    <property type="entry name" value="BIFUNCTIONAL POLYMYXIN RESISTANCE PROTEIN ARNA"/>
    <property type="match status" value="1"/>
</dbReference>
<dbReference type="EMBL" id="UINC01000773">
    <property type="protein sequence ID" value="SUZ60913.1"/>
    <property type="molecule type" value="Genomic_DNA"/>
</dbReference>
<proteinExistence type="inferred from homology"/>
<dbReference type="GO" id="GO:0016616">
    <property type="term" value="F:oxidoreductase activity, acting on the CH-OH group of donors, NAD or NADP as acceptor"/>
    <property type="evidence" value="ECO:0007669"/>
    <property type="project" value="InterPro"/>
</dbReference>